<dbReference type="KEGG" id="nmus:H7A79_1833"/>
<evidence type="ECO:0000313" key="3">
    <source>
        <dbReference type="Proteomes" id="UP000516412"/>
    </source>
</evidence>
<reference evidence="2" key="1">
    <citation type="submission" date="2024-06" db="EMBL/GenBank/DDBJ databases">
        <title>Complete Genome Sequence of mouse commensal type strain Neisseria musculi.</title>
        <authorList>
            <person name="Thapa E."/>
            <person name="Aluvathingal J."/>
            <person name="Nadendla S."/>
            <person name="Mehta A."/>
            <person name="Tettelin H."/>
            <person name="Weyand N.J."/>
        </authorList>
    </citation>
    <scope>NUCLEOTIDE SEQUENCE</scope>
    <source>
        <strain evidence="2">NW831</strain>
    </source>
</reference>
<proteinExistence type="predicted"/>
<dbReference type="RefSeq" id="WP_187000137.1">
    <property type="nucleotide sequence ID" value="NZ_CP060414.2"/>
</dbReference>
<dbReference type="EMBL" id="CP060414">
    <property type="protein sequence ID" value="QNT60216.1"/>
    <property type="molecule type" value="Genomic_DNA"/>
</dbReference>
<dbReference type="Pfam" id="PF13524">
    <property type="entry name" value="Glyco_trans_1_2"/>
    <property type="match status" value="1"/>
</dbReference>
<evidence type="ECO:0000313" key="2">
    <source>
        <dbReference type="EMBL" id="QNT60216.1"/>
    </source>
</evidence>
<name>A0A7H1MF01_9NEIS</name>
<evidence type="ECO:0000259" key="1">
    <source>
        <dbReference type="Pfam" id="PF13524"/>
    </source>
</evidence>
<gene>
    <name evidence="2" type="ORF">H7A79_1833</name>
</gene>
<dbReference type="Proteomes" id="UP000516412">
    <property type="component" value="Chromosome"/>
</dbReference>
<protein>
    <submittedName>
        <fullName evidence="2">Glycosyl transferases group 1 family protein</fullName>
    </submittedName>
</protein>
<keyword evidence="2" id="KW-0808">Transferase</keyword>
<keyword evidence="3" id="KW-1185">Reference proteome</keyword>
<sequence>MNKINLDDLKRYFQQENIQLDDEQLEKTIKWLAKFSDGVQTDQEKKIHQLQDELYHLRIEKSKYQLLVTQRFQDRHNQTIAYQFGRLILDFFKNPIRNFITPNALLSIYIQHLNRKARKNPLSSFEQKCKKWFGHLDAPKPIDNTFEALIHPAASLLKQQDIAATVSTTGIPAAQRKILKRNFAHKKAKELKVAIILDEFSFNSFKDEFTPLIITPNNWKIVFAQQKPDLFFCESAWSGTDSVTRPWKGKIYASVNFPKENRNELLEILDYCHTHGIPTIFWNKEDPAHYSDRIHDFVKTACLFDFVFTTAQECVEQYKQEYGLENVYALPFATNPAIFNPIDNPQTPRTEKMVFAGSWYANHINRSQTMHQLFDNLIDSGYELEFYNRYYGNDDPNHLIPEQYRQYEKPNVPNEETARLYKSSLFGLNLNTVTDSETMFARRVFELMSSNTLVVSNHSKGMEKMFGSNVVFLDSEPGRLKTLNQEEIERIREENLNNVLANHTYQKRFENILNTVGIIYNQEQEKVTLTVKISDARQLQEEIRIFKQKFGGDKYRLLAILTDAISDLDAAELYSTFNYQKINILAESYVYRYGNEHSQYLETPYFALTDSLENLQHAFIEKALLHSSYIQDNYIALTAHKKQKYIFESKMKMNHIFASAQKFTEAITHFGQTMDYPIYYISKQENE</sequence>
<dbReference type="GO" id="GO:0016740">
    <property type="term" value="F:transferase activity"/>
    <property type="evidence" value="ECO:0007669"/>
    <property type="project" value="UniProtKB-KW"/>
</dbReference>
<accession>A0A7H1MF01</accession>
<organism evidence="2 3">
    <name type="scientific">Neisseria musculi</name>
    <dbReference type="NCBI Taxonomy" id="1815583"/>
    <lineage>
        <taxon>Bacteria</taxon>
        <taxon>Pseudomonadati</taxon>
        <taxon>Pseudomonadota</taxon>
        <taxon>Betaproteobacteria</taxon>
        <taxon>Neisseriales</taxon>
        <taxon>Neisseriaceae</taxon>
        <taxon>Neisseria</taxon>
    </lineage>
</organism>
<dbReference type="AlphaFoldDB" id="A0A7H1MF01"/>
<dbReference type="InterPro" id="IPR055259">
    <property type="entry name" value="YkvP/CgeB_Glyco_trans-like"/>
</dbReference>
<feature type="domain" description="Spore protein YkvP/CgeB glycosyl transferase-like" evidence="1">
    <location>
        <begin position="398"/>
        <end position="513"/>
    </location>
</feature>